<evidence type="ECO:0000313" key="3">
    <source>
        <dbReference type="Proteomes" id="UP001470230"/>
    </source>
</evidence>
<proteinExistence type="predicted"/>
<dbReference type="SUPFAM" id="SSF48371">
    <property type="entry name" value="ARM repeat"/>
    <property type="match status" value="1"/>
</dbReference>
<keyword evidence="3" id="KW-1185">Reference proteome</keyword>
<gene>
    <name evidence="2" type="ORF">M9Y10_028239</name>
</gene>
<organism evidence="2 3">
    <name type="scientific">Tritrichomonas musculus</name>
    <dbReference type="NCBI Taxonomy" id="1915356"/>
    <lineage>
        <taxon>Eukaryota</taxon>
        <taxon>Metamonada</taxon>
        <taxon>Parabasalia</taxon>
        <taxon>Tritrichomonadida</taxon>
        <taxon>Tritrichomonadidae</taxon>
        <taxon>Tritrichomonas</taxon>
    </lineage>
</organism>
<dbReference type="Proteomes" id="UP001470230">
    <property type="component" value="Unassembled WGS sequence"/>
</dbReference>
<dbReference type="InterPro" id="IPR016024">
    <property type="entry name" value="ARM-type_fold"/>
</dbReference>
<feature type="compositionally biased region" description="Basic and acidic residues" evidence="1">
    <location>
        <begin position="1335"/>
        <end position="1359"/>
    </location>
</feature>
<accession>A0ABR2KJT8</accession>
<name>A0ABR2KJT8_9EUKA</name>
<sequence>MSKVALLDPNFKVIVDYISNTDSGISTLSLSQSLQDFRKQINLNWFSKFLNYDHISYLTEIWDTLFQLLAENVSEDPGLRISIFKTLGALIFALSPFIPFTTVASFLQSIQNKPSNLHLSMAIIACFCHISRYVSPLDSDSFISESPIVQCFSDLKQSTDSDNQPQNQTFYVKYLPQIILNVKPLNTEFQRFLLNALLNTFGENPTLPFIFAILNLLKKAIDPNILIKDMMQYVNQKKQQRQLTLLMISPYLIANENEGKKNSIKITSEMKDDLFELAISIIKKNAPSIPSFSEFEEACRTFSTLLEKESPSKSAEKALKIKEVLNLIDCPSYLKIYTFPFIDSIDELTPKEDDKLSIVTAKLSALSNFLKRSPTIENIECIFNIFVSFIHTESKEILTNLINAVSRSFSILTVETFSEKENSEKVKGILKNLKILLECFLNIKTSNFVQNMAIVNLIQNVNVDVGNMIIHNYKKISFHIVFNFCFSMHINLSETAINVLKSIIQYKTVSEFVSLLFNEIDFFDSFSLFKISQISNILIDTIGYQTVTELNCLIDPIFESLTLIHHTSNDLSKIIRSEAEAFHFFNKMKKILNSFNQEKEGSEVFHFLNEEQENELKIICFDLIGRIFESYTGINPQLPTISQPIQPVTSLIETDILMKSLDEETYFRKCLKECIIFLGCMQNPNQKEFSNEKFTELLIRLVKILPEESLKLLKNSKSSYFINSNSYLVLLLDIMKSTNSVSVASQCALASSSISLMEQQIQSFIQSQQQKQPQILYKLKMYKVVLLFITKKLVKSGRCKYNFMQYLKKVHQIYEKVNPIENEKISLPEIELDSKSEDVLYNFLNEDDKIAFIKNVEFSDWPLYDKEFSLFIMKNQEKIAPIQIENDPKLTNVEIKFIAQNWRMFDKDVIKNIKMNYSQLFEKFFNEDSENFISDIQKVQFELNTSVKKLESNEEVLINDCPVTCSSSVLPLLSDKSGNQVNSNLSIPLIKNFFIFQKNKALNFVISDQLYNQMLSLLIEDENSCHSFDFKLVISYAIDHKIRINFELIQKMLENDQLFKYIYEFSIYLKTSSLNQVDHDKLSSYLSMLASPDTKQEKKEGWFTRYLYDLLMLVHSSDKSIVSNVTNLNSSWSSLSSYCRCCDYDYYSYIVSKLSQKKRVVDSSFVLNSFNYFKELKSSQNSSFFKSVEILRNSNYFISLYFRFVFQLNKCFNYQNSEFNTDFVSFLKQFAKFIFDKAEFLVNSNFNLFSLNTESRPSLVYFFRLIESFLFNIYQILTKIQEIKQKKLSENSKIERNENNQKNDNEKESNKIEGDENIDKDENSKIETNENNQKNNDENENSKIEGNENAEKKDEIKNLDENVEKKDEIKNLDENVEKKDEIKNLDENVECRLNDEIESVVNLENEIYNSVSKLVKSLVFFFHSMLDSDCLSYVTVHREIGRALSLVILISRISLVGQNSSSEEKSKRVQIDEEQIVDFIDKVTSKSGIFSYSSFFECSSLLLLSSSCVLFAKILKNNDKSIIQICKFGNSNTFVKIPSDCLSVLRSLMILIQPSLTEMLIKNFYYIFYPSVVDVFRMFSGMKIALVDIMIEKVVRRLLSNQEFNVIQNLVLPYLEKYAKEQVEQESKKEMSFVFGVANRIIDILNSAKIQ</sequence>
<feature type="region of interest" description="Disordered" evidence="1">
    <location>
        <begin position="1294"/>
        <end position="1359"/>
    </location>
</feature>
<dbReference type="EMBL" id="JAPFFF010000004">
    <property type="protein sequence ID" value="KAK8891036.1"/>
    <property type="molecule type" value="Genomic_DNA"/>
</dbReference>
<reference evidence="2 3" key="1">
    <citation type="submission" date="2024-04" db="EMBL/GenBank/DDBJ databases">
        <title>Tritrichomonas musculus Genome.</title>
        <authorList>
            <person name="Alves-Ferreira E."/>
            <person name="Grigg M."/>
            <person name="Lorenzi H."/>
            <person name="Galac M."/>
        </authorList>
    </citation>
    <scope>NUCLEOTIDE SEQUENCE [LARGE SCALE GENOMIC DNA]</scope>
    <source>
        <strain evidence="2 3">EAF2021</strain>
    </source>
</reference>
<comment type="caution">
    <text evidence="2">The sequence shown here is derived from an EMBL/GenBank/DDBJ whole genome shotgun (WGS) entry which is preliminary data.</text>
</comment>
<feature type="compositionally biased region" description="Basic and acidic residues" evidence="1">
    <location>
        <begin position="1294"/>
        <end position="1314"/>
    </location>
</feature>
<evidence type="ECO:0000313" key="2">
    <source>
        <dbReference type="EMBL" id="KAK8891036.1"/>
    </source>
</evidence>
<evidence type="ECO:0000256" key="1">
    <source>
        <dbReference type="SAM" id="MobiDB-lite"/>
    </source>
</evidence>
<protein>
    <submittedName>
        <fullName evidence="2">Uncharacterized protein</fullName>
    </submittedName>
</protein>